<dbReference type="PANTHER" id="PTHR24058:SF28">
    <property type="entry name" value="SERINE_THREONINE-PROTEIN KINASE MINIBRAIN"/>
    <property type="match status" value="1"/>
</dbReference>
<sequence length="454" mass="52492">MNARDKSQIPMRKLSVDLIRTYKYINDVYYAERGKNKHKRPPAGNAGSGDGESKKNCVRERPHHHHHQGHGGPNNNGYDDENYDYIIKPGERWNNDRYEVESTIGKGSFGQVVKAYDRVQQESVAIKIIKNKKPFLNQALVEIKLLEMMNNCDKKNQNYIVRLKSNFYHRNHLCIVFELLSYNLYDLLKNTNFRGVSLNLTRKFGLQLCTALHFLSQNELSIIHCDLKPENILLVNPKRSAIKLVDFGSSCQLNERVYQYIQSRFYRSPEILLGLQYDLAIDMWSVGCILVEMHTGEPLFPGSNEQDQLFKIIEVLGMPPTHMIEASSKRDKFFIQTPDKRYIPNHDASKYKAPGSRRLEDILGVNKGGPGGRRRNDPGHTEADYKRFLDLIQRMLKYDPKTRITPFYGLQHNFFKRTVDGATSTSPQTSKMQQPQQELSQQLKMETEYAVSLN</sequence>
<evidence type="ECO:0000256" key="11">
    <source>
        <dbReference type="ARBA" id="ARBA00049308"/>
    </source>
</evidence>
<dbReference type="PROSITE" id="PS00107">
    <property type="entry name" value="PROTEIN_KINASE_ATP"/>
    <property type="match status" value="1"/>
</dbReference>
<dbReference type="EMBL" id="CAJFCJ010000012">
    <property type="protein sequence ID" value="CAD5120535.1"/>
    <property type="molecule type" value="Genomic_DNA"/>
</dbReference>
<dbReference type="PROSITE" id="PS00108">
    <property type="entry name" value="PROTEIN_KINASE_ST"/>
    <property type="match status" value="1"/>
</dbReference>
<evidence type="ECO:0000256" key="15">
    <source>
        <dbReference type="SAM" id="MobiDB-lite"/>
    </source>
</evidence>
<evidence type="ECO:0000256" key="4">
    <source>
        <dbReference type="ARBA" id="ARBA00022527"/>
    </source>
</evidence>
<evidence type="ECO:0000313" key="18">
    <source>
        <dbReference type="Proteomes" id="UP000549394"/>
    </source>
</evidence>
<evidence type="ECO:0000256" key="3">
    <source>
        <dbReference type="ARBA" id="ARBA00013203"/>
    </source>
</evidence>
<name>A0A7I8VYE8_9ANNE</name>
<dbReference type="InterPro" id="IPR044131">
    <property type="entry name" value="PKc_DYR1A/1B"/>
</dbReference>
<keyword evidence="6 13" id="KW-0547">Nucleotide-binding</keyword>
<feature type="region of interest" description="Disordered" evidence="15">
    <location>
        <begin position="35"/>
        <end position="81"/>
    </location>
</feature>
<dbReference type="FunFam" id="1.10.510.10:FF:000117">
    <property type="entry name" value="dual specificity tyrosine-phosphorylation-regulated kinase 1A isoform X1"/>
    <property type="match status" value="1"/>
</dbReference>
<comment type="caution">
    <text evidence="17">The sequence shown here is derived from an EMBL/GenBank/DDBJ whole genome shotgun (WGS) entry which is preliminary data.</text>
</comment>
<evidence type="ECO:0000256" key="2">
    <source>
        <dbReference type="ARBA" id="ARBA00008867"/>
    </source>
</evidence>
<protein>
    <recommendedName>
        <fullName evidence="3">dual-specificity kinase</fullName>
        <ecNumber evidence="3">2.7.12.1</ecNumber>
    </recommendedName>
</protein>
<feature type="region of interest" description="Disordered" evidence="15">
    <location>
        <begin position="420"/>
        <end position="454"/>
    </location>
</feature>
<dbReference type="Pfam" id="PF00069">
    <property type="entry name" value="Pkinase"/>
    <property type="match status" value="1"/>
</dbReference>
<organism evidence="17 18">
    <name type="scientific">Dimorphilus gyrociliatus</name>
    <dbReference type="NCBI Taxonomy" id="2664684"/>
    <lineage>
        <taxon>Eukaryota</taxon>
        <taxon>Metazoa</taxon>
        <taxon>Spiralia</taxon>
        <taxon>Lophotrochozoa</taxon>
        <taxon>Annelida</taxon>
        <taxon>Polychaeta</taxon>
        <taxon>Polychaeta incertae sedis</taxon>
        <taxon>Dinophilidae</taxon>
        <taxon>Dimorphilus</taxon>
    </lineage>
</organism>
<dbReference type="GO" id="GO:0004712">
    <property type="term" value="F:protein serine/threonine/tyrosine kinase activity"/>
    <property type="evidence" value="ECO:0007669"/>
    <property type="project" value="UniProtKB-EC"/>
</dbReference>
<accession>A0A7I8VYE8</accession>
<keyword evidence="7" id="KW-0418">Kinase</keyword>
<comment type="subcellular location">
    <subcellularLocation>
        <location evidence="1">Nucleus</location>
    </subcellularLocation>
</comment>
<evidence type="ECO:0000256" key="6">
    <source>
        <dbReference type="ARBA" id="ARBA00022741"/>
    </source>
</evidence>
<comment type="similarity">
    <text evidence="2">Belongs to the protein kinase superfamily. CMGC Ser/Thr protein kinase family. MNB/DYRK subfamily.</text>
</comment>
<dbReference type="AlphaFoldDB" id="A0A7I8VYE8"/>
<reference evidence="17 18" key="1">
    <citation type="submission" date="2020-08" db="EMBL/GenBank/DDBJ databases">
        <authorList>
            <person name="Hejnol A."/>
        </authorList>
    </citation>
    <scope>NUCLEOTIDE SEQUENCE [LARGE SCALE GENOMIC DNA]</scope>
</reference>
<keyword evidence="9" id="KW-0539">Nucleus</keyword>
<evidence type="ECO:0000256" key="14">
    <source>
        <dbReference type="RuleBase" id="RU000304"/>
    </source>
</evidence>
<dbReference type="Proteomes" id="UP000549394">
    <property type="component" value="Unassembled WGS sequence"/>
</dbReference>
<dbReference type="EC" id="2.7.12.1" evidence="3"/>
<gene>
    <name evidence="17" type="ORF">DGYR_LOCUS8623</name>
</gene>
<proteinExistence type="inferred from homology"/>
<dbReference type="InterPro" id="IPR050494">
    <property type="entry name" value="Ser_Thr_dual-spec_kinase"/>
</dbReference>
<dbReference type="GO" id="GO:0005634">
    <property type="term" value="C:nucleus"/>
    <property type="evidence" value="ECO:0007669"/>
    <property type="project" value="UniProtKB-SubCell"/>
</dbReference>
<evidence type="ECO:0000256" key="12">
    <source>
        <dbReference type="ARBA" id="ARBA00051680"/>
    </source>
</evidence>
<evidence type="ECO:0000259" key="16">
    <source>
        <dbReference type="PROSITE" id="PS50011"/>
    </source>
</evidence>
<comment type="catalytic activity">
    <reaction evidence="12">
        <text>L-tyrosyl-[protein] + ATP = O-phospho-L-tyrosyl-[protein] + ADP + H(+)</text>
        <dbReference type="Rhea" id="RHEA:10596"/>
        <dbReference type="Rhea" id="RHEA-COMP:10136"/>
        <dbReference type="Rhea" id="RHEA-COMP:20101"/>
        <dbReference type="ChEBI" id="CHEBI:15378"/>
        <dbReference type="ChEBI" id="CHEBI:30616"/>
        <dbReference type="ChEBI" id="CHEBI:46858"/>
        <dbReference type="ChEBI" id="CHEBI:61978"/>
        <dbReference type="ChEBI" id="CHEBI:456216"/>
        <dbReference type="EC" id="2.7.12.1"/>
    </reaction>
</comment>
<evidence type="ECO:0000256" key="8">
    <source>
        <dbReference type="ARBA" id="ARBA00022840"/>
    </source>
</evidence>
<dbReference type="FunFam" id="3.30.200.20:FF:000087">
    <property type="entry name" value="Dual specificity tyrosine-phosphorylation-regulated kinase 1A"/>
    <property type="match status" value="1"/>
</dbReference>
<feature type="region of interest" description="Disordered" evidence="15">
    <location>
        <begin position="361"/>
        <end position="381"/>
    </location>
</feature>
<feature type="compositionally biased region" description="Low complexity" evidence="15">
    <location>
        <begin position="430"/>
        <end position="444"/>
    </location>
</feature>
<keyword evidence="8 13" id="KW-0067">ATP-binding</keyword>
<comment type="catalytic activity">
    <reaction evidence="11">
        <text>L-threonyl-[protein] + ATP = O-phospho-L-threonyl-[protein] + ADP + H(+)</text>
        <dbReference type="Rhea" id="RHEA:46608"/>
        <dbReference type="Rhea" id="RHEA-COMP:11060"/>
        <dbReference type="Rhea" id="RHEA-COMP:11605"/>
        <dbReference type="ChEBI" id="CHEBI:15378"/>
        <dbReference type="ChEBI" id="CHEBI:30013"/>
        <dbReference type="ChEBI" id="CHEBI:30616"/>
        <dbReference type="ChEBI" id="CHEBI:61977"/>
        <dbReference type="ChEBI" id="CHEBI:456216"/>
        <dbReference type="EC" id="2.7.12.1"/>
    </reaction>
</comment>
<evidence type="ECO:0000256" key="13">
    <source>
        <dbReference type="PROSITE-ProRule" id="PRU10141"/>
    </source>
</evidence>
<dbReference type="InterPro" id="IPR017441">
    <property type="entry name" value="Protein_kinase_ATP_BS"/>
</dbReference>
<dbReference type="Gene3D" id="3.30.200.20">
    <property type="entry name" value="Phosphorylase Kinase, domain 1"/>
    <property type="match status" value="1"/>
</dbReference>
<feature type="domain" description="Protein kinase" evidence="16">
    <location>
        <begin position="98"/>
        <end position="415"/>
    </location>
</feature>
<dbReference type="Gene3D" id="1.10.510.10">
    <property type="entry name" value="Transferase(Phosphotransferase) domain 1"/>
    <property type="match status" value="1"/>
</dbReference>
<evidence type="ECO:0000313" key="17">
    <source>
        <dbReference type="EMBL" id="CAD5120535.1"/>
    </source>
</evidence>
<dbReference type="SUPFAM" id="SSF56112">
    <property type="entry name" value="Protein kinase-like (PK-like)"/>
    <property type="match status" value="1"/>
</dbReference>
<dbReference type="CDD" id="cd14226">
    <property type="entry name" value="PKc_DYRK1"/>
    <property type="match status" value="1"/>
</dbReference>
<dbReference type="GO" id="GO:0004674">
    <property type="term" value="F:protein serine/threonine kinase activity"/>
    <property type="evidence" value="ECO:0007669"/>
    <property type="project" value="UniProtKB-KW"/>
</dbReference>
<keyword evidence="18" id="KW-1185">Reference proteome</keyword>
<dbReference type="PANTHER" id="PTHR24058">
    <property type="entry name" value="DUAL SPECIFICITY PROTEIN KINASE"/>
    <property type="match status" value="1"/>
</dbReference>
<comment type="catalytic activity">
    <reaction evidence="10">
        <text>L-seryl-[protein] + ATP = O-phospho-L-seryl-[protein] + ADP + H(+)</text>
        <dbReference type="Rhea" id="RHEA:17989"/>
        <dbReference type="Rhea" id="RHEA-COMP:9863"/>
        <dbReference type="Rhea" id="RHEA-COMP:11604"/>
        <dbReference type="ChEBI" id="CHEBI:15378"/>
        <dbReference type="ChEBI" id="CHEBI:29999"/>
        <dbReference type="ChEBI" id="CHEBI:30616"/>
        <dbReference type="ChEBI" id="CHEBI:83421"/>
        <dbReference type="ChEBI" id="CHEBI:456216"/>
        <dbReference type="EC" id="2.7.12.1"/>
    </reaction>
</comment>
<evidence type="ECO:0000256" key="5">
    <source>
        <dbReference type="ARBA" id="ARBA00022679"/>
    </source>
</evidence>
<dbReference type="GO" id="GO:0005524">
    <property type="term" value="F:ATP binding"/>
    <property type="evidence" value="ECO:0007669"/>
    <property type="project" value="UniProtKB-UniRule"/>
</dbReference>
<keyword evidence="4 14" id="KW-0723">Serine/threonine-protein kinase</keyword>
<dbReference type="OrthoDB" id="9332038at2759"/>
<evidence type="ECO:0000256" key="1">
    <source>
        <dbReference type="ARBA" id="ARBA00004123"/>
    </source>
</evidence>
<keyword evidence="5" id="KW-0808">Transferase</keyword>
<dbReference type="InterPro" id="IPR011009">
    <property type="entry name" value="Kinase-like_dom_sf"/>
</dbReference>
<evidence type="ECO:0000256" key="9">
    <source>
        <dbReference type="ARBA" id="ARBA00023242"/>
    </source>
</evidence>
<feature type="binding site" evidence="13">
    <location>
        <position position="127"/>
    </location>
    <ligand>
        <name>ATP</name>
        <dbReference type="ChEBI" id="CHEBI:30616"/>
    </ligand>
</feature>
<dbReference type="InterPro" id="IPR000719">
    <property type="entry name" value="Prot_kinase_dom"/>
</dbReference>
<dbReference type="PROSITE" id="PS50011">
    <property type="entry name" value="PROTEIN_KINASE_DOM"/>
    <property type="match status" value="1"/>
</dbReference>
<evidence type="ECO:0000256" key="10">
    <source>
        <dbReference type="ARBA" id="ARBA00049003"/>
    </source>
</evidence>
<feature type="compositionally biased region" description="Basic and acidic residues" evidence="15">
    <location>
        <begin position="51"/>
        <end position="60"/>
    </location>
</feature>
<dbReference type="SMART" id="SM00220">
    <property type="entry name" value="S_TKc"/>
    <property type="match status" value="1"/>
</dbReference>
<dbReference type="InterPro" id="IPR008271">
    <property type="entry name" value="Ser/Thr_kinase_AS"/>
</dbReference>
<evidence type="ECO:0000256" key="7">
    <source>
        <dbReference type="ARBA" id="ARBA00022777"/>
    </source>
</evidence>